<sequence>MFRIGRIENLSLLKKCGALQSLEFCKTCLLTKSAF</sequence>
<comment type="caution">
    <text evidence="1">The sequence shown here is derived from an EMBL/GenBank/DDBJ whole genome shotgun (WGS) entry which is preliminary data.</text>
</comment>
<protein>
    <submittedName>
        <fullName evidence="1">Uncharacterized protein</fullName>
    </submittedName>
</protein>
<reference evidence="1 2" key="1">
    <citation type="journal article" date="2020" name="Mol. Biol. Evol.">
        <title>Distinct Expression and Methylation Patterns for Genes with Different Fates following a Single Whole-Genome Duplication in Flowering Plants.</title>
        <authorList>
            <person name="Shi T."/>
            <person name="Rahmani R.S."/>
            <person name="Gugger P.F."/>
            <person name="Wang M."/>
            <person name="Li H."/>
            <person name="Zhang Y."/>
            <person name="Li Z."/>
            <person name="Wang Q."/>
            <person name="Van de Peer Y."/>
            <person name="Marchal K."/>
            <person name="Chen J."/>
        </authorList>
    </citation>
    <scope>NUCLEOTIDE SEQUENCE [LARGE SCALE GENOMIC DNA]</scope>
    <source>
        <tissue evidence="1">Leaf</tissue>
    </source>
</reference>
<gene>
    <name evidence="1" type="ORF">HUJ06_009555</name>
</gene>
<proteinExistence type="predicted"/>
<accession>A0A822Y9E8</accession>
<name>A0A822Y9E8_NELNU</name>
<dbReference type="AlphaFoldDB" id="A0A822Y9E8"/>
<organism evidence="1 2">
    <name type="scientific">Nelumbo nucifera</name>
    <name type="common">Sacred lotus</name>
    <dbReference type="NCBI Taxonomy" id="4432"/>
    <lineage>
        <taxon>Eukaryota</taxon>
        <taxon>Viridiplantae</taxon>
        <taxon>Streptophyta</taxon>
        <taxon>Embryophyta</taxon>
        <taxon>Tracheophyta</taxon>
        <taxon>Spermatophyta</taxon>
        <taxon>Magnoliopsida</taxon>
        <taxon>Proteales</taxon>
        <taxon>Nelumbonaceae</taxon>
        <taxon>Nelumbo</taxon>
    </lineage>
</organism>
<keyword evidence="2" id="KW-1185">Reference proteome</keyword>
<evidence type="ECO:0000313" key="1">
    <source>
        <dbReference type="EMBL" id="DAD30704.1"/>
    </source>
</evidence>
<dbReference type="EMBL" id="DUZY01000003">
    <property type="protein sequence ID" value="DAD30704.1"/>
    <property type="molecule type" value="Genomic_DNA"/>
</dbReference>
<evidence type="ECO:0000313" key="2">
    <source>
        <dbReference type="Proteomes" id="UP000607653"/>
    </source>
</evidence>
<dbReference type="Proteomes" id="UP000607653">
    <property type="component" value="Unassembled WGS sequence"/>
</dbReference>